<dbReference type="EMBL" id="ACPB03010468">
    <property type="status" value="NOT_ANNOTATED_CDS"/>
    <property type="molecule type" value="Genomic_DNA"/>
</dbReference>
<keyword evidence="3" id="KW-1185">Reference proteome</keyword>
<dbReference type="InterPro" id="IPR005062">
    <property type="entry name" value="SAC3/GANP/THP3_conserved"/>
</dbReference>
<protein>
    <submittedName>
        <fullName evidence="2">SAC3/GANP/THP3 conserved domain-containing protein</fullName>
    </submittedName>
</protein>
<proteinExistence type="predicted"/>
<dbReference type="OMA" id="YRLCESP"/>
<feature type="domain" description="SAC3/GANP/THP3 conserved" evidence="1">
    <location>
        <begin position="3"/>
        <end position="238"/>
    </location>
</feature>
<dbReference type="eggNOG" id="KOG1860">
    <property type="taxonomic scope" value="Eukaryota"/>
</dbReference>
<dbReference type="GO" id="GO:0005819">
    <property type="term" value="C:spindle"/>
    <property type="evidence" value="ECO:0007669"/>
    <property type="project" value="TreeGrafter"/>
</dbReference>
<evidence type="ECO:0000313" key="2">
    <source>
        <dbReference type="EnsemblMetazoa" id="RPRC006634-PA"/>
    </source>
</evidence>
<dbReference type="PANTHER" id="PTHR12436">
    <property type="entry name" value="80 KDA MCM3-ASSOCIATED PROTEIN"/>
    <property type="match status" value="1"/>
</dbReference>
<accession>T1HRG4</accession>
<dbReference type="Proteomes" id="UP000015103">
    <property type="component" value="Unassembled WGS sequence"/>
</dbReference>
<dbReference type="GO" id="GO:0051298">
    <property type="term" value="P:centrosome duplication"/>
    <property type="evidence" value="ECO:0007669"/>
    <property type="project" value="TreeGrafter"/>
</dbReference>
<dbReference type="VEuPathDB" id="VectorBase:RPRC006634"/>
<dbReference type="PANTHER" id="PTHR12436:SF38">
    <property type="entry name" value="SAC3 DOMAIN-CONTAINING PROTEIN 1"/>
    <property type="match status" value="1"/>
</dbReference>
<dbReference type="AlphaFoldDB" id="T1HRG4"/>
<dbReference type="GO" id="GO:0005634">
    <property type="term" value="C:nucleus"/>
    <property type="evidence" value="ECO:0007669"/>
    <property type="project" value="TreeGrafter"/>
</dbReference>
<sequence>MSNPALVRPPQVLHSTVHYLFNHILCDESHKFSVIYGFLDDRLKSVKQDLFLQQPPSELCFPILEPIVRFYAYSAYRLGSEVSRHFDSKLNHNQLLESLKWLLREYSAVSHVSETRLEMECLYLVLNLGDPQALMRSLVLSKQIRQPLLQHCERLSLAWFLDNYVRVLKEVLKLPLLHFAVFCVYQLPNVRRFALTVLNTAYSSKNLTVPLSVLTLQLLYNSEAEASAECKKLGIQVVDGDVKAVHFNKTTACHCDSLSHTPVGFLRV</sequence>
<evidence type="ECO:0000313" key="3">
    <source>
        <dbReference type="Proteomes" id="UP000015103"/>
    </source>
</evidence>
<dbReference type="HOGENOM" id="CLU_047746_0_0_1"/>
<dbReference type="InterPro" id="IPR045107">
    <property type="entry name" value="SAC3/GANP/THP3"/>
</dbReference>
<dbReference type="STRING" id="13249.T1HRG4"/>
<reference evidence="2" key="1">
    <citation type="submission" date="2015-05" db="UniProtKB">
        <authorList>
            <consortium name="EnsemblMetazoa"/>
        </authorList>
    </citation>
    <scope>IDENTIFICATION</scope>
</reference>
<evidence type="ECO:0000259" key="1">
    <source>
        <dbReference type="Pfam" id="PF03399"/>
    </source>
</evidence>
<dbReference type="InParanoid" id="T1HRG4"/>
<dbReference type="FunCoup" id="T1HRG4">
    <property type="interactions" value="68"/>
</dbReference>
<dbReference type="GO" id="GO:0005813">
    <property type="term" value="C:centrosome"/>
    <property type="evidence" value="ECO:0007669"/>
    <property type="project" value="TreeGrafter"/>
</dbReference>
<dbReference type="GO" id="GO:0051225">
    <property type="term" value="P:spindle assembly"/>
    <property type="evidence" value="ECO:0007669"/>
    <property type="project" value="TreeGrafter"/>
</dbReference>
<dbReference type="Gene3D" id="1.25.40.990">
    <property type="match status" value="1"/>
</dbReference>
<dbReference type="EnsemblMetazoa" id="RPRC006634-RA">
    <property type="protein sequence ID" value="RPRC006634-PA"/>
    <property type="gene ID" value="RPRC006634"/>
</dbReference>
<dbReference type="Pfam" id="PF03399">
    <property type="entry name" value="SAC3_GANP"/>
    <property type="match status" value="1"/>
</dbReference>
<name>T1HRG4_RHOPR</name>
<organism evidence="2 3">
    <name type="scientific">Rhodnius prolixus</name>
    <name type="common">Triatomid bug</name>
    <dbReference type="NCBI Taxonomy" id="13249"/>
    <lineage>
        <taxon>Eukaryota</taxon>
        <taxon>Metazoa</taxon>
        <taxon>Ecdysozoa</taxon>
        <taxon>Arthropoda</taxon>
        <taxon>Hexapoda</taxon>
        <taxon>Insecta</taxon>
        <taxon>Pterygota</taxon>
        <taxon>Neoptera</taxon>
        <taxon>Paraneoptera</taxon>
        <taxon>Hemiptera</taxon>
        <taxon>Heteroptera</taxon>
        <taxon>Panheteroptera</taxon>
        <taxon>Cimicomorpha</taxon>
        <taxon>Reduviidae</taxon>
        <taxon>Triatominae</taxon>
        <taxon>Rhodnius</taxon>
    </lineage>
</organism>